<sequence length="261" mass="28024">MGLNVRLPLGGRTLRMADDSSPTVASRLLAVVGAFDERHRSLSLTEIARRAGIPLSTAHRLTGTLVEGGALQRRDDGRYVIGRLIWQAGLLAPVEGPLRHVAEPYLHDVYAATMATVHLGVRDGDEVLYLLRIRGRASVPIVSTVGSRLPLYCTGVGKVLLAHAPEDVAERVLSGLRPVTPKTITQPAMLRQQLRRVRDDGIATTSEEMSLGACSLAVPVTRASDHTVVAAIGVVVPSLKRDRQRLIQALQGAARGIGRVL</sequence>
<organism evidence="6 7">
    <name type="scientific">Mycolicibacterium smegmatis (strain ATCC 700084 / mc(2)155)</name>
    <name type="common">Mycobacterium smegmatis</name>
    <dbReference type="NCBI Taxonomy" id="246196"/>
    <lineage>
        <taxon>Bacteria</taxon>
        <taxon>Bacillati</taxon>
        <taxon>Actinomycetota</taxon>
        <taxon>Actinomycetes</taxon>
        <taxon>Mycobacteriales</taxon>
        <taxon>Mycobacteriaceae</taxon>
        <taxon>Mycolicibacterium</taxon>
    </lineage>
</organism>
<evidence type="ECO:0000256" key="2">
    <source>
        <dbReference type="ARBA" id="ARBA00023125"/>
    </source>
</evidence>
<dbReference type="InterPro" id="IPR005471">
    <property type="entry name" value="Tscrpt_reg_IclR_N"/>
</dbReference>
<dbReference type="SMART" id="SM00346">
    <property type="entry name" value="HTH_ICLR"/>
    <property type="match status" value="1"/>
</dbReference>
<dbReference type="AlphaFoldDB" id="I7G6Y6"/>
<dbReference type="Proteomes" id="UP000006158">
    <property type="component" value="Chromosome"/>
</dbReference>
<dbReference type="Gene3D" id="1.10.10.10">
    <property type="entry name" value="Winged helix-like DNA-binding domain superfamily/Winged helix DNA-binding domain"/>
    <property type="match status" value="1"/>
</dbReference>
<dbReference type="Pfam" id="PF09339">
    <property type="entry name" value="HTH_IclR"/>
    <property type="match status" value="1"/>
</dbReference>
<evidence type="ECO:0000259" key="4">
    <source>
        <dbReference type="PROSITE" id="PS51077"/>
    </source>
</evidence>
<dbReference type="PATRIC" id="fig|246196.56.peg.2600"/>
<keyword evidence="2" id="KW-0238">DNA-binding</keyword>
<dbReference type="InterPro" id="IPR050707">
    <property type="entry name" value="HTH_MetabolicPath_Reg"/>
</dbReference>
<protein>
    <submittedName>
        <fullName evidence="6">Transcriptional regulator, IclR family</fullName>
    </submittedName>
</protein>
<gene>
    <name evidence="6" type="ordered locus">MSMEI_2538</name>
</gene>
<dbReference type="PROSITE" id="PS51078">
    <property type="entry name" value="ICLR_ED"/>
    <property type="match status" value="1"/>
</dbReference>
<evidence type="ECO:0000313" key="6">
    <source>
        <dbReference type="EMBL" id="AFP39006.1"/>
    </source>
</evidence>
<dbReference type="InterPro" id="IPR036390">
    <property type="entry name" value="WH_DNA-bd_sf"/>
</dbReference>
<dbReference type="EMBL" id="CP001663">
    <property type="protein sequence ID" value="AFP39006.1"/>
    <property type="molecule type" value="Genomic_DNA"/>
</dbReference>
<feature type="domain" description="IclR-ED" evidence="5">
    <location>
        <begin position="84"/>
        <end position="261"/>
    </location>
</feature>
<reference evidence="6 7" key="2">
    <citation type="journal article" date="2009" name="Genome Res.">
        <title>Ortho-proteogenomics: multiple proteomes investigation through orthology and a new MS-based protocol.</title>
        <authorList>
            <person name="Gallien S."/>
            <person name="Perrodou E."/>
            <person name="Carapito C."/>
            <person name="Deshayes C."/>
            <person name="Reyrat J.M."/>
            <person name="Van Dorsselaer A."/>
            <person name="Poch O."/>
            <person name="Schaeffer C."/>
            <person name="Lecompte O."/>
        </authorList>
    </citation>
    <scope>NUCLEOTIDE SEQUENCE [LARGE SCALE GENOMIC DNA]</scope>
    <source>
        <strain evidence="7">ATCC 700084 / mc(2)155</strain>
    </source>
</reference>
<dbReference type="GO" id="GO:0045892">
    <property type="term" value="P:negative regulation of DNA-templated transcription"/>
    <property type="evidence" value="ECO:0007669"/>
    <property type="project" value="TreeGrafter"/>
</dbReference>
<dbReference type="InterPro" id="IPR029016">
    <property type="entry name" value="GAF-like_dom_sf"/>
</dbReference>
<reference evidence="6 7" key="1">
    <citation type="journal article" date="2007" name="Genome Biol.">
        <title>Interrupted coding sequences in Mycobacterium smegmatis: authentic mutations or sequencing errors?</title>
        <authorList>
            <person name="Deshayes C."/>
            <person name="Perrodou E."/>
            <person name="Gallien S."/>
            <person name="Euphrasie D."/>
            <person name="Schaeffer C."/>
            <person name="Van-Dorsselaer A."/>
            <person name="Poch O."/>
            <person name="Lecompte O."/>
            <person name="Reyrat J.M."/>
        </authorList>
    </citation>
    <scope>NUCLEOTIDE SEQUENCE [LARGE SCALE GENOMIC DNA]</scope>
    <source>
        <strain evidence="7">ATCC 700084 / mc(2)155</strain>
    </source>
</reference>
<dbReference type="InterPro" id="IPR036388">
    <property type="entry name" value="WH-like_DNA-bd_sf"/>
</dbReference>
<dbReference type="InterPro" id="IPR014757">
    <property type="entry name" value="Tscrpt_reg_IclR_C"/>
</dbReference>
<dbReference type="PROSITE" id="PS51077">
    <property type="entry name" value="HTH_ICLR"/>
    <property type="match status" value="1"/>
</dbReference>
<evidence type="ECO:0000256" key="3">
    <source>
        <dbReference type="ARBA" id="ARBA00023163"/>
    </source>
</evidence>
<dbReference type="SUPFAM" id="SSF55781">
    <property type="entry name" value="GAF domain-like"/>
    <property type="match status" value="1"/>
</dbReference>
<evidence type="ECO:0000256" key="1">
    <source>
        <dbReference type="ARBA" id="ARBA00023015"/>
    </source>
</evidence>
<dbReference type="GO" id="GO:0003677">
    <property type="term" value="F:DNA binding"/>
    <property type="evidence" value="ECO:0007669"/>
    <property type="project" value="UniProtKB-KW"/>
</dbReference>
<dbReference type="PANTHER" id="PTHR30136:SF24">
    <property type="entry name" value="HTH-TYPE TRANSCRIPTIONAL REPRESSOR ALLR"/>
    <property type="match status" value="1"/>
</dbReference>
<evidence type="ECO:0000313" key="7">
    <source>
        <dbReference type="Proteomes" id="UP000006158"/>
    </source>
</evidence>
<evidence type="ECO:0000259" key="5">
    <source>
        <dbReference type="PROSITE" id="PS51078"/>
    </source>
</evidence>
<keyword evidence="3" id="KW-0804">Transcription</keyword>
<dbReference type="Pfam" id="PF01614">
    <property type="entry name" value="IclR_C"/>
    <property type="match status" value="1"/>
</dbReference>
<feature type="domain" description="HTH iclR-type" evidence="4">
    <location>
        <begin position="22"/>
        <end position="83"/>
    </location>
</feature>
<dbReference type="GO" id="GO:0003700">
    <property type="term" value="F:DNA-binding transcription factor activity"/>
    <property type="evidence" value="ECO:0007669"/>
    <property type="project" value="TreeGrafter"/>
</dbReference>
<proteinExistence type="predicted"/>
<keyword evidence="1" id="KW-0805">Transcription regulation</keyword>
<dbReference type="PANTHER" id="PTHR30136">
    <property type="entry name" value="HELIX-TURN-HELIX TRANSCRIPTIONAL REGULATOR, ICLR FAMILY"/>
    <property type="match status" value="1"/>
</dbReference>
<dbReference type="Gene3D" id="3.30.450.40">
    <property type="match status" value="1"/>
</dbReference>
<dbReference type="KEGG" id="msg:MSMEI_2538"/>
<accession>I7G6Y6</accession>
<dbReference type="SUPFAM" id="SSF46785">
    <property type="entry name" value="Winged helix' DNA-binding domain"/>
    <property type="match status" value="1"/>
</dbReference>
<name>I7G6Y6_MYCS2</name>